<comment type="similarity">
    <text evidence="1">In the C-terminal section; belongs to the class-I pyridoxal-phosphate-dependent aminotransferase family.</text>
</comment>
<dbReference type="Gene3D" id="1.10.10.10">
    <property type="entry name" value="Winged helix-like DNA-binding domain superfamily/Winged helix DNA-binding domain"/>
    <property type="match status" value="1"/>
</dbReference>
<organism evidence="7 8">
    <name type="scientific">Zavarzinia aquatilis</name>
    <dbReference type="NCBI Taxonomy" id="2211142"/>
    <lineage>
        <taxon>Bacteria</taxon>
        <taxon>Pseudomonadati</taxon>
        <taxon>Pseudomonadota</taxon>
        <taxon>Alphaproteobacteria</taxon>
        <taxon>Rhodospirillales</taxon>
        <taxon>Zavarziniaceae</taxon>
        <taxon>Zavarzinia</taxon>
    </lineage>
</organism>
<dbReference type="RefSeq" id="WP_109901417.1">
    <property type="nucleotide sequence ID" value="NZ_QGLE01000001.1"/>
</dbReference>
<dbReference type="Pfam" id="PF00155">
    <property type="entry name" value="Aminotran_1_2"/>
    <property type="match status" value="1"/>
</dbReference>
<evidence type="ECO:0000256" key="1">
    <source>
        <dbReference type="ARBA" id="ARBA00005384"/>
    </source>
</evidence>
<dbReference type="InterPro" id="IPR000524">
    <property type="entry name" value="Tscrpt_reg_HTH_GntR"/>
</dbReference>
<dbReference type="CDD" id="cd00609">
    <property type="entry name" value="AAT_like"/>
    <property type="match status" value="1"/>
</dbReference>
<dbReference type="PANTHER" id="PTHR46577">
    <property type="entry name" value="HTH-TYPE TRANSCRIPTIONAL REGULATORY PROTEIN GABR"/>
    <property type="match status" value="1"/>
</dbReference>
<gene>
    <name evidence="7" type="ORF">DKG74_00145</name>
</gene>
<dbReference type="InterPro" id="IPR004839">
    <property type="entry name" value="Aminotransferase_I/II_large"/>
</dbReference>
<keyword evidence="5" id="KW-0804">Transcription</keyword>
<accession>A0A317EF98</accession>
<keyword evidence="2" id="KW-0663">Pyridoxal phosphate</keyword>
<dbReference type="PRINTS" id="PR00035">
    <property type="entry name" value="HTHGNTR"/>
</dbReference>
<dbReference type="Pfam" id="PF00392">
    <property type="entry name" value="GntR"/>
    <property type="match status" value="1"/>
</dbReference>
<dbReference type="GO" id="GO:0003677">
    <property type="term" value="F:DNA binding"/>
    <property type="evidence" value="ECO:0007669"/>
    <property type="project" value="UniProtKB-KW"/>
</dbReference>
<dbReference type="AlphaFoldDB" id="A0A317EF98"/>
<evidence type="ECO:0000256" key="5">
    <source>
        <dbReference type="ARBA" id="ARBA00023163"/>
    </source>
</evidence>
<dbReference type="SMART" id="SM00345">
    <property type="entry name" value="HTH_GNTR"/>
    <property type="match status" value="1"/>
</dbReference>
<dbReference type="EMBL" id="QGLE01000001">
    <property type="protein sequence ID" value="PWR25431.1"/>
    <property type="molecule type" value="Genomic_DNA"/>
</dbReference>
<dbReference type="InterPro" id="IPR051446">
    <property type="entry name" value="HTH_trans_reg/aminotransferase"/>
</dbReference>
<dbReference type="SUPFAM" id="SSF46785">
    <property type="entry name" value="Winged helix' DNA-binding domain"/>
    <property type="match status" value="1"/>
</dbReference>
<dbReference type="CDD" id="cd07377">
    <property type="entry name" value="WHTH_GntR"/>
    <property type="match status" value="1"/>
</dbReference>
<evidence type="ECO:0000259" key="6">
    <source>
        <dbReference type="PROSITE" id="PS50949"/>
    </source>
</evidence>
<evidence type="ECO:0000313" key="8">
    <source>
        <dbReference type="Proteomes" id="UP000245461"/>
    </source>
</evidence>
<evidence type="ECO:0000313" key="7">
    <source>
        <dbReference type="EMBL" id="PWR25431.1"/>
    </source>
</evidence>
<dbReference type="InterPro" id="IPR015421">
    <property type="entry name" value="PyrdxlP-dep_Trfase_major"/>
</dbReference>
<reference evidence="7 8" key="1">
    <citation type="submission" date="2018-05" db="EMBL/GenBank/DDBJ databases">
        <title>Zavarzinia sp. HR-AS.</title>
        <authorList>
            <person name="Lee Y."/>
            <person name="Jeon C.O."/>
        </authorList>
    </citation>
    <scope>NUCLEOTIDE SEQUENCE [LARGE SCALE GENOMIC DNA]</scope>
    <source>
        <strain evidence="7 8">HR-AS</strain>
    </source>
</reference>
<dbReference type="InterPro" id="IPR036390">
    <property type="entry name" value="WH_DNA-bd_sf"/>
</dbReference>
<dbReference type="PANTHER" id="PTHR46577:SF1">
    <property type="entry name" value="HTH-TYPE TRANSCRIPTIONAL REGULATORY PROTEIN GABR"/>
    <property type="match status" value="1"/>
</dbReference>
<dbReference type="InterPro" id="IPR036388">
    <property type="entry name" value="WH-like_DNA-bd_sf"/>
</dbReference>
<name>A0A317EF98_9PROT</name>
<dbReference type="GO" id="GO:0003700">
    <property type="term" value="F:DNA-binding transcription factor activity"/>
    <property type="evidence" value="ECO:0007669"/>
    <property type="project" value="InterPro"/>
</dbReference>
<evidence type="ECO:0000256" key="2">
    <source>
        <dbReference type="ARBA" id="ARBA00022898"/>
    </source>
</evidence>
<dbReference type="GO" id="GO:0030170">
    <property type="term" value="F:pyridoxal phosphate binding"/>
    <property type="evidence" value="ECO:0007669"/>
    <property type="project" value="InterPro"/>
</dbReference>
<proteinExistence type="inferred from homology"/>
<keyword evidence="8" id="KW-1185">Reference proteome</keyword>
<feature type="domain" description="HTH gntR-type" evidence="6">
    <location>
        <begin position="18"/>
        <end position="86"/>
    </location>
</feature>
<dbReference type="OrthoDB" id="9808770at2"/>
<dbReference type="SUPFAM" id="SSF53383">
    <property type="entry name" value="PLP-dependent transferases"/>
    <property type="match status" value="1"/>
</dbReference>
<dbReference type="PROSITE" id="PS50949">
    <property type="entry name" value="HTH_GNTR"/>
    <property type="match status" value="1"/>
</dbReference>
<sequence length="504" mass="54445">MPPLLDALAFDLQRSGGAPLHRQIQSRLVAEITSGALKPGARLPSSRTLAELLGVSRNTVMLVFEQMIAEGYLDGQTGSGTYVSRSLPGLARKARPAPRINPVLPAASSLDRGRSFARFSDIPETFRRMRRPVAFRANFPAVDAFPVQLWSKLTMNLFRRMDAGAASHLLGEGDPQGYHPLREGIAAHLALSRGVHCSAANIVIFAGVQHAADTACRLLLMPGDGAWCEDPGYDGAYAAITAASARPCPVPVDAQGIDVAAGLAAFPDARFAYVTPSKQYPLGMAMSLERRMQLLAWAGAHDSWIIEDDYDSEFRYGGRPLPPLQALDTEGRVIYLGTFSKSLFPALRLGYAVVPDALIEYFVAARTVVGRYSPILDQILVANFMAEGHFAAHVARMRKLYVQRQAALLEAVARDLGDYMTAEPSDSGMELLATLRPGLDAIAIARAAAAEGLEVMPVSFHTQGQRPDPRLLLGFGAFTPAQIDDGARHLRWVISGMTPQCNIA</sequence>
<evidence type="ECO:0000256" key="3">
    <source>
        <dbReference type="ARBA" id="ARBA00023015"/>
    </source>
</evidence>
<protein>
    <recommendedName>
        <fullName evidence="6">HTH gntR-type domain-containing protein</fullName>
    </recommendedName>
</protein>
<dbReference type="Gene3D" id="3.40.640.10">
    <property type="entry name" value="Type I PLP-dependent aspartate aminotransferase-like (Major domain)"/>
    <property type="match status" value="1"/>
</dbReference>
<comment type="caution">
    <text evidence="7">The sequence shown here is derived from an EMBL/GenBank/DDBJ whole genome shotgun (WGS) entry which is preliminary data.</text>
</comment>
<evidence type="ECO:0000256" key="4">
    <source>
        <dbReference type="ARBA" id="ARBA00023125"/>
    </source>
</evidence>
<dbReference type="InterPro" id="IPR015424">
    <property type="entry name" value="PyrdxlP-dep_Trfase"/>
</dbReference>
<keyword evidence="4" id="KW-0238">DNA-binding</keyword>
<dbReference type="Proteomes" id="UP000245461">
    <property type="component" value="Unassembled WGS sequence"/>
</dbReference>
<keyword evidence="3" id="KW-0805">Transcription regulation</keyword>